<sequence length="99" mass="10918">MDSVGLQSRETSDQAAFVMESPPEKEAITVGWRDAINKVIPAVVVLHVGPSTSNFLIGTATGLVVDKNRGIVLTSRHVVKGKRQVLIEKNYIYNIYMTF</sequence>
<gene>
    <name evidence="1" type="ORF">NC653_004998</name>
</gene>
<dbReference type="EMBL" id="JAQIZT010000002">
    <property type="protein sequence ID" value="KAJ7005545.1"/>
    <property type="molecule type" value="Genomic_DNA"/>
</dbReference>
<name>A0AAD6RBX6_9ROSI</name>
<dbReference type="PANTHER" id="PTHR46366">
    <property type="entry name" value="PRO-APOPTOTIC SERINE PROTEASE NMA111"/>
    <property type="match status" value="1"/>
</dbReference>
<accession>A0AAD6RBX6</accession>
<proteinExistence type="predicted"/>
<dbReference type="SUPFAM" id="SSF50494">
    <property type="entry name" value="Trypsin-like serine proteases"/>
    <property type="match status" value="1"/>
</dbReference>
<evidence type="ECO:0000313" key="1">
    <source>
        <dbReference type="EMBL" id="KAJ7005545.1"/>
    </source>
</evidence>
<dbReference type="Gene3D" id="2.40.10.10">
    <property type="entry name" value="Trypsin-like serine proteases"/>
    <property type="match status" value="1"/>
</dbReference>
<keyword evidence="2" id="KW-1185">Reference proteome</keyword>
<reference evidence="1" key="1">
    <citation type="journal article" date="2023" name="Mol. Ecol. Resour.">
        <title>Chromosome-level genome assembly of a triploid poplar Populus alba 'Berolinensis'.</title>
        <authorList>
            <person name="Chen S."/>
            <person name="Yu Y."/>
            <person name="Wang X."/>
            <person name="Wang S."/>
            <person name="Zhang T."/>
            <person name="Zhou Y."/>
            <person name="He R."/>
            <person name="Meng N."/>
            <person name="Wang Y."/>
            <person name="Liu W."/>
            <person name="Liu Z."/>
            <person name="Liu J."/>
            <person name="Guo Q."/>
            <person name="Huang H."/>
            <person name="Sederoff R.R."/>
            <person name="Wang G."/>
            <person name="Qu G."/>
            <person name="Chen S."/>
        </authorList>
    </citation>
    <scope>NUCLEOTIDE SEQUENCE</scope>
    <source>
        <strain evidence="1">SC-2020</strain>
    </source>
</reference>
<evidence type="ECO:0000313" key="2">
    <source>
        <dbReference type="Proteomes" id="UP001164929"/>
    </source>
</evidence>
<dbReference type="Proteomes" id="UP001164929">
    <property type="component" value="Chromosome 2"/>
</dbReference>
<organism evidence="1 2">
    <name type="scientific">Populus alba x Populus x berolinensis</name>
    <dbReference type="NCBI Taxonomy" id="444605"/>
    <lineage>
        <taxon>Eukaryota</taxon>
        <taxon>Viridiplantae</taxon>
        <taxon>Streptophyta</taxon>
        <taxon>Embryophyta</taxon>
        <taxon>Tracheophyta</taxon>
        <taxon>Spermatophyta</taxon>
        <taxon>Magnoliopsida</taxon>
        <taxon>eudicotyledons</taxon>
        <taxon>Gunneridae</taxon>
        <taxon>Pentapetalae</taxon>
        <taxon>rosids</taxon>
        <taxon>fabids</taxon>
        <taxon>Malpighiales</taxon>
        <taxon>Salicaceae</taxon>
        <taxon>Saliceae</taxon>
        <taxon>Populus</taxon>
    </lineage>
</organism>
<dbReference type="InterPro" id="IPR009003">
    <property type="entry name" value="Peptidase_S1_PA"/>
</dbReference>
<dbReference type="InterPro" id="IPR043504">
    <property type="entry name" value="Peptidase_S1_PA_chymotrypsin"/>
</dbReference>
<comment type="caution">
    <text evidence="1">The sequence shown here is derived from an EMBL/GenBank/DDBJ whole genome shotgun (WGS) entry which is preliminary data.</text>
</comment>
<protein>
    <submittedName>
        <fullName evidence="1">Uncharacterized protein</fullName>
    </submittedName>
</protein>
<dbReference type="AlphaFoldDB" id="A0AAD6RBX6"/>
<dbReference type="PANTHER" id="PTHR46366:SF1">
    <property type="entry name" value="PDZ DOMAIN-CONTAINING PROTEIN C1685.05"/>
    <property type="match status" value="1"/>
</dbReference>